<accession>A0A813KJG6</accession>
<gene>
    <name evidence="2" type="ORF">PGLA2088_LOCUS32119</name>
</gene>
<name>A0A813KJG6_POLGL</name>
<feature type="region of interest" description="Disordered" evidence="1">
    <location>
        <begin position="81"/>
        <end position="132"/>
    </location>
</feature>
<protein>
    <submittedName>
        <fullName evidence="2">Uncharacterized protein</fullName>
    </submittedName>
</protein>
<dbReference type="Proteomes" id="UP000626109">
    <property type="component" value="Unassembled WGS sequence"/>
</dbReference>
<sequence length="362" mass="40471">MVHGKEACSLHESQPGHSDGLLIDSRWTRDSLCRLLRGSNGNSTLAVAYRDTAVAYNVVSRDIAVAYNVVSRDVAVAYNQHQQSPPHEQAHPNRSSHNNSSITANSPANTSLHKRVEASEATETEPSQSDRGLSALCSLSAPLTAKDWGPRAWSVDKGWRMVCWARNRLKFGWQPRWPAEDRNWCWEAVKERCHQSLRAPETWDTYREEVTRMGKAPSAVDAPFSGLLEPEVCEVHKGPPARFTLPQARAAEKWFKKHVKVYVLNLPANTERWRMISSRLGALGLTFQRVWGVDMREPTMLETAKTEGWVLPTYNIKKAQEVAYSPQFHKGSILGTVGCAAAHFKVQHQAMADGSPLALVLE</sequence>
<feature type="compositionally biased region" description="Polar residues" evidence="1">
    <location>
        <begin position="81"/>
        <end position="111"/>
    </location>
</feature>
<reference evidence="2" key="1">
    <citation type="submission" date="2021-02" db="EMBL/GenBank/DDBJ databases">
        <authorList>
            <person name="Dougan E. K."/>
            <person name="Rhodes N."/>
            <person name="Thang M."/>
            <person name="Chan C."/>
        </authorList>
    </citation>
    <scope>NUCLEOTIDE SEQUENCE</scope>
</reference>
<proteinExistence type="predicted"/>
<evidence type="ECO:0000313" key="2">
    <source>
        <dbReference type="EMBL" id="CAE8701700.1"/>
    </source>
</evidence>
<organism evidence="2 3">
    <name type="scientific">Polarella glacialis</name>
    <name type="common">Dinoflagellate</name>
    <dbReference type="NCBI Taxonomy" id="89957"/>
    <lineage>
        <taxon>Eukaryota</taxon>
        <taxon>Sar</taxon>
        <taxon>Alveolata</taxon>
        <taxon>Dinophyceae</taxon>
        <taxon>Suessiales</taxon>
        <taxon>Suessiaceae</taxon>
        <taxon>Polarella</taxon>
    </lineage>
</organism>
<feature type="region of interest" description="Disordered" evidence="1">
    <location>
        <begin position="1"/>
        <end position="21"/>
    </location>
</feature>
<dbReference type="EMBL" id="CAJNNW010029848">
    <property type="protein sequence ID" value="CAE8701700.1"/>
    <property type="molecule type" value="Genomic_DNA"/>
</dbReference>
<evidence type="ECO:0000313" key="3">
    <source>
        <dbReference type="Proteomes" id="UP000626109"/>
    </source>
</evidence>
<comment type="caution">
    <text evidence="2">The sequence shown here is derived from an EMBL/GenBank/DDBJ whole genome shotgun (WGS) entry which is preliminary data.</text>
</comment>
<feature type="non-terminal residue" evidence="2">
    <location>
        <position position="362"/>
    </location>
</feature>
<dbReference type="AlphaFoldDB" id="A0A813KJG6"/>
<evidence type="ECO:0000256" key="1">
    <source>
        <dbReference type="SAM" id="MobiDB-lite"/>
    </source>
</evidence>